<gene>
    <name evidence="1" type="ORF">FBUS_10063</name>
</gene>
<organism evidence="1 2">
    <name type="scientific">Fasciolopsis buskii</name>
    <dbReference type="NCBI Taxonomy" id="27845"/>
    <lineage>
        <taxon>Eukaryota</taxon>
        <taxon>Metazoa</taxon>
        <taxon>Spiralia</taxon>
        <taxon>Lophotrochozoa</taxon>
        <taxon>Platyhelminthes</taxon>
        <taxon>Trematoda</taxon>
        <taxon>Digenea</taxon>
        <taxon>Plagiorchiida</taxon>
        <taxon>Echinostomata</taxon>
        <taxon>Echinostomatoidea</taxon>
        <taxon>Fasciolidae</taxon>
        <taxon>Fasciolopsis</taxon>
    </lineage>
</organism>
<proteinExistence type="predicted"/>
<dbReference type="AlphaFoldDB" id="A0A8E0VQ45"/>
<accession>A0A8E0VQ45</accession>
<keyword evidence="2" id="KW-1185">Reference proteome</keyword>
<dbReference type="Proteomes" id="UP000728185">
    <property type="component" value="Unassembled WGS sequence"/>
</dbReference>
<evidence type="ECO:0000313" key="1">
    <source>
        <dbReference type="EMBL" id="KAA0200486.1"/>
    </source>
</evidence>
<comment type="caution">
    <text evidence="1">The sequence shown here is derived from an EMBL/GenBank/DDBJ whole genome shotgun (WGS) entry which is preliminary data.</text>
</comment>
<evidence type="ECO:0000313" key="2">
    <source>
        <dbReference type="Proteomes" id="UP000728185"/>
    </source>
</evidence>
<sequence>MNGCKISHNTPETDPTVLLGDVIKPGDVLRIHSPWSCITDEKNTKPPLFHSFFWVERVRDRDLPAWYSTSGFPVSSSLMPSPISIACSCLASGKSCGFADRELEPNRCPAVFLFSLTFQIQHQQLLQTIPDSVETVMPQNLNMDCVFVVHSFKLWILKKMRARYNLNLSLRPAILIQFYSGGAGLILLPSHAPPSDSVSRGKLTSWTRPQIGGVYHTQDLLQLPTSHLPRK</sequence>
<protein>
    <submittedName>
        <fullName evidence="1">Uncharacterized protein</fullName>
    </submittedName>
</protein>
<name>A0A8E0VQ45_9TREM</name>
<dbReference type="EMBL" id="LUCM01000492">
    <property type="protein sequence ID" value="KAA0200486.1"/>
    <property type="molecule type" value="Genomic_DNA"/>
</dbReference>
<dbReference type="OrthoDB" id="6246338at2759"/>
<reference evidence="1" key="1">
    <citation type="submission" date="2019-05" db="EMBL/GenBank/DDBJ databases">
        <title>Annotation for the trematode Fasciolopsis buski.</title>
        <authorList>
            <person name="Choi Y.-J."/>
        </authorList>
    </citation>
    <scope>NUCLEOTIDE SEQUENCE</scope>
    <source>
        <strain evidence="1">HT</strain>
        <tissue evidence="1">Whole worm</tissue>
    </source>
</reference>